<dbReference type="GeneID" id="94431950"/>
<feature type="compositionally biased region" description="Low complexity" evidence="1">
    <location>
        <begin position="86"/>
        <end position="100"/>
    </location>
</feature>
<sequence>MVLHLSCLVGAILLWPVATTGLLRGDSDSVSDVSSFRTRSGAHYFRPSVSSGALVPGDELEGDDRLPGNAFAEEDFQKPTLSLLESTAARPRSASDSAATGSTQDPAPVRALRQELSALLLMDFSLSNAFKRFGEDLKDPTNPDRRRLLAKYRARLNTRAPSRENLRKLIDNAKKSVKSLGPGMKAEVDALAARAQELQDTYYDAIFYHLPKE</sequence>
<keyword evidence="2" id="KW-0732">Signal</keyword>
<evidence type="ECO:0000256" key="2">
    <source>
        <dbReference type="SAM" id="SignalP"/>
    </source>
</evidence>
<proteinExistence type="predicted"/>
<evidence type="ECO:0000313" key="3">
    <source>
        <dbReference type="EMBL" id="PHJ17562.1"/>
    </source>
</evidence>
<dbReference type="RefSeq" id="XP_067919281.1">
    <property type="nucleotide sequence ID" value="XM_068068739.1"/>
</dbReference>
<dbReference type="VEuPathDB" id="ToxoDB:CSUI_008611"/>
<reference evidence="3 4" key="1">
    <citation type="journal article" date="2017" name="Int. J. Parasitol.">
        <title>The genome of the protozoan parasite Cystoisospora suis and a reverse vaccinology approach to identify vaccine candidates.</title>
        <authorList>
            <person name="Palmieri N."/>
            <person name="Shrestha A."/>
            <person name="Ruttkowski B."/>
            <person name="Beck T."/>
            <person name="Vogl C."/>
            <person name="Tomley F."/>
            <person name="Blake D.P."/>
            <person name="Joachim A."/>
        </authorList>
    </citation>
    <scope>NUCLEOTIDE SEQUENCE [LARGE SCALE GENOMIC DNA]</scope>
    <source>
        <strain evidence="3 4">Wien I</strain>
    </source>
</reference>
<protein>
    <recommendedName>
        <fullName evidence="5">Transmembrane protein</fullName>
    </recommendedName>
</protein>
<name>A0A2C6KM49_9APIC</name>
<dbReference type="Proteomes" id="UP000221165">
    <property type="component" value="Unassembled WGS sequence"/>
</dbReference>
<accession>A0A2C6KM49</accession>
<evidence type="ECO:0008006" key="5">
    <source>
        <dbReference type="Google" id="ProtNLM"/>
    </source>
</evidence>
<feature type="chain" id="PRO_5013129864" description="Transmembrane protein" evidence="2">
    <location>
        <begin position="20"/>
        <end position="213"/>
    </location>
</feature>
<comment type="caution">
    <text evidence="3">The sequence shown here is derived from an EMBL/GenBank/DDBJ whole genome shotgun (WGS) entry which is preliminary data.</text>
</comment>
<evidence type="ECO:0000313" key="4">
    <source>
        <dbReference type="Proteomes" id="UP000221165"/>
    </source>
</evidence>
<evidence type="ECO:0000256" key="1">
    <source>
        <dbReference type="SAM" id="MobiDB-lite"/>
    </source>
</evidence>
<dbReference type="AlphaFoldDB" id="A0A2C6KM49"/>
<organism evidence="3 4">
    <name type="scientific">Cystoisospora suis</name>
    <dbReference type="NCBI Taxonomy" id="483139"/>
    <lineage>
        <taxon>Eukaryota</taxon>
        <taxon>Sar</taxon>
        <taxon>Alveolata</taxon>
        <taxon>Apicomplexa</taxon>
        <taxon>Conoidasida</taxon>
        <taxon>Coccidia</taxon>
        <taxon>Eucoccidiorida</taxon>
        <taxon>Eimeriorina</taxon>
        <taxon>Sarcocystidae</taxon>
        <taxon>Cystoisospora</taxon>
    </lineage>
</organism>
<feature type="region of interest" description="Disordered" evidence="1">
    <location>
        <begin position="86"/>
        <end position="108"/>
    </location>
</feature>
<dbReference type="EMBL" id="MIGC01004876">
    <property type="protein sequence ID" value="PHJ17562.1"/>
    <property type="molecule type" value="Genomic_DNA"/>
</dbReference>
<gene>
    <name evidence="3" type="ORF">CSUI_008611</name>
</gene>
<keyword evidence="4" id="KW-1185">Reference proteome</keyword>
<feature type="signal peptide" evidence="2">
    <location>
        <begin position="1"/>
        <end position="19"/>
    </location>
</feature>